<evidence type="ECO:0000313" key="1">
    <source>
        <dbReference type="EMBL" id="NEX45181.1"/>
    </source>
</evidence>
<keyword evidence="2" id="KW-1185">Reference proteome</keyword>
<organism evidence="1 2">
    <name type="scientific">Pseudotabrizicola algicola</name>
    <dbReference type="NCBI Taxonomy" id="2709381"/>
    <lineage>
        <taxon>Bacteria</taxon>
        <taxon>Pseudomonadati</taxon>
        <taxon>Pseudomonadota</taxon>
        <taxon>Alphaproteobacteria</taxon>
        <taxon>Rhodobacterales</taxon>
        <taxon>Paracoccaceae</taxon>
        <taxon>Pseudotabrizicola</taxon>
    </lineage>
</organism>
<protein>
    <submittedName>
        <fullName evidence="1">Uncharacterized protein</fullName>
    </submittedName>
</protein>
<dbReference type="EMBL" id="JAAIKE010000001">
    <property type="protein sequence ID" value="NEX45181.1"/>
    <property type="molecule type" value="Genomic_DNA"/>
</dbReference>
<dbReference type="RefSeq" id="WP_164609192.1">
    <property type="nucleotide sequence ID" value="NZ_JAAIKE010000001.1"/>
</dbReference>
<proteinExistence type="predicted"/>
<dbReference type="Proteomes" id="UP000481421">
    <property type="component" value="Unassembled WGS sequence"/>
</dbReference>
<gene>
    <name evidence="1" type="ORF">G3572_03115</name>
</gene>
<name>A0A6B3RID5_9RHOB</name>
<sequence length="194" mass="20634">MALIRAIPPAMQAALDSGSFHPVVMVHLDWPDAPVFAHSGVGTIRFDGQDWVGVGKFGAISLPEEGEGIAASAATFRLLGLPDEVFERLADPIRNRMARVLFGVTTERGGNVLLADPVEVFAGYMDSAQYRASVSGLETTHGVELTASTGPSARAAASFYHSHEDQVVSHPTDTLFLLFVNNEAQAASLTWPAS</sequence>
<dbReference type="AlphaFoldDB" id="A0A6B3RID5"/>
<comment type="caution">
    <text evidence="1">The sequence shown here is derived from an EMBL/GenBank/DDBJ whole genome shotgun (WGS) entry which is preliminary data.</text>
</comment>
<reference evidence="1 2" key="1">
    <citation type="submission" date="2020-02" db="EMBL/GenBank/DDBJ databases">
        <title>Rhodobacter algicola sp. nov., isolated from microalga culture.</title>
        <authorList>
            <person name="Park C.-Y."/>
        </authorList>
    </citation>
    <scope>NUCLEOTIDE SEQUENCE [LARGE SCALE GENOMIC DNA]</scope>
    <source>
        <strain evidence="1 2">ETT8</strain>
    </source>
</reference>
<evidence type="ECO:0000313" key="2">
    <source>
        <dbReference type="Proteomes" id="UP000481421"/>
    </source>
</evidence>
<accession>A0A6B3RID5</accession>